<dbReference type="PRINTS" id="PR01438">
    <property type="entry name" value="UNVRSLSTRESS"/>
</dbReference>
<dbReference type="RefSeq" id="WP_250199640.1">
    <property type="nucleotide sequence ID" value="NZ_CP097636.1"/>
</dbReference>
<proteinExistence type="inferred from homology"/>
<dbReference type="SUPFAM" id="SSF52402">
    <property type="entry name" value="Adenine nucleotide alpha hydrolases-like"/>
    <property type="match status" value="1"/>
</dbReference>
<gene>
    <name evidence="5" type="ORF">MW290_21110</name>
</gene>
<dbReference type="InterPro" id="IPR006015">
    <property type="entry name" value="Universal_stress_UspA"/>
</dbReference>
<keyword evidence="3" id="KW-0067">ATP-binding</keyword>
<evidence type="ECO:0000256" key="2">
    <source>
        <dbReference type="ARBA" id="ARBA00022741"/>
    </source>
</evidence>
<dbReference type="PANTHER" id="PTHR46268">
    <property type="entry name" value="STRESS RESPONSE PROTEIN NHAX"/>
    <property type="match status" value="1"/>
</dbReference>
<protein>
    <submittedName>
        <fullName evidence="5">Universal stress protein</fullName>
    </submittedName>
</protein>
<evidence type="ECO:0000256" key="1">
    <source>
        <dbReference type="ARBA" id="ARBA00008791"/>
    </source>
</evidence>
<evidence type="ECO:0000259" key="4">
    <source>
        <dbReference type="Pfam" id="PF00582"/>
    </source>
</evidence>
<keyword evidence="2" id="KW-0547">Nucleotide-binding</keyword>
<evidence type="ECO:0000313" key="6">
    <source>
        <dbReference type="Proteomes" id="UP001056201"/>
    </source>
</evidence>
<accession>A0ABY4SH10</accession>
<organism evidence="5 6">
    <name type="scientific">Aquincola tertiaricarbonis</name>
    <dbReference type="NCBI Taxonomy" id="391953"/>
    <lineage>
        <taxon>Bacteria</taxon>
        <taxon>Pseudomonadati</taxon>
        <taxon>Pseudomonadota</taxon>
        <taxon>Betaproteobacteria</taxon>
        <taxon>Burkholderiales</taxon>
        <taxon>Sphaerotilaceae</taxon>
        <taxon>Aquincola</taxon>
    </lineage>
</organism>
<dbReference type="PANTHER" id="PTHR46268:SF27">
    <property type="entry name" value="UNIVERSAL STRESS PROTEIN RV2623"/>
    <property type="match status" value="1"/>
</dbReference>
<keyword evidence="6" id="KW-1185">Reference proteome</keyword>
<sequence length="155" mass="16566">MRILLPVDGSERSLDAVRHGLRLVSAGLQARFLLLNVQEPTHLYEVLLLRDAQARTEAARQAGENALRSAQALLEAAGLDYEVEIVTGDPAQQIVEVAEREPCDAIVMGTFGHGALADALVGSVSQEVLQHAGVPVTVVRHAAPEEPVPDEPVPE</sequence>
<dbReference type="EMBL" id="CP097636">
    <property type="protein sequence ID" value="URI11445.1"/>
    <property type="molecule type" value="Genomic_DNA"/>
</dbReference>
<name>A0ABY4SH10_AQUTE</name>
<dbReference type="Proteomes" id="UP001056201">
    <property type="component" value="Chromosome 2"/>
</dbReference>
<comment type="similarity">
    <text evidence="1">Belongs to the universal stress protein A family.</text>
</comment>
<evidence type="ECO:0000313" key="5">
    <source>
        <dbReference type="EMBL" id="URI11445.1"/>
    </source>
</evidence>
<dbReference type="InterPro" id="IPR014729">
    <property type="entry name" value="Rossmann-like_a/b/a_fold"/>
</dbReference>
<dbReference type="InterPro" id="IPR006016">
    <property type="entry name" value="UspA"/>
</dbReference>
<dbReference type="Gene3D" id="3.40.50.620">
    <property type="entry name" value="HUPs"/>
    <property type="match status" value="1"/>
</dbReference>
<evidence type="ECO:0000256" key="3">
    <source>
        <dbReference type="ARBA" id="ARBA00022840"/>
    </source>
</evidence>
<dbReference type="CDD" id="cd00293">
    <property type="entry name" value="USP-like"/>
    <property type="match status" value="1"/>
</dbReference>
<dbReference type="Pfam" id="PF00582">
    <property type="entry name" value="Usp"/>
    <property type="match status" value="1"/>
</dbReference>
<feature type="domain" description="UspA" evidence="4">
    <location>
        <begin position="2"/>
        <end position="140"/>
    </location>
</feature>
<reference evidence="5" key="1">
    <citation type="submission" date="2022-05" db="EMBL/GenBank/DDBJ databases">
        <title>An RpoN-dependent PEP-CTERM gene is involved in floc formation of an Aquincola tertiaricarbonis strain.</title>
        <authorList>
            <person name="Qiu D."/>
            <person name="Xia M."/>
        </authorList>
    </citation>
    <scope>NUCLEOTIDE SEQUENCE</scope>
    <source>
        <strain evidence="5">RN12</strain>
    </source>
</reference>